<evidence type="ECO:0008006" key="5">
    <source>
        <dbReference type="Google" id="ProtNLM"/>
    </source>
</evidence>
<dbReference type="SUPFAM" id="SSF55347">
    <property type="entry name" value="Glyceraldehyde-3-phosphate dehydrogenase-like, C-terminal domain"/>
    <property type="match status" value="1"/>
</dbReference>
<keyword evidence="4" id="KW-1185">Reference proteome</keyword>
<dbReference type="InterPro" id="IPR000683">
    <property type="entry name" value="Gfo/Idh/MocA-like_OxRdtase_N"/>
</dbReference>
<dbReference type="InterPro" id="IPR036291">
    <property type="entry name" value="NAD(P)-bd_dom_sf"/>
</dbReference>
<accession>A0A6J8A3Y5</accession>
<evidence type="ECO:0000313" key="4">
    <source>
        <dbReference type="Proteomes" id="UP000507470"/>
    </source>
</evidence>
<evidence type="ECO:0000313" key="3">
    <source>
        <dbReference type="EMBL" id="CAC5361011.1"/>
    </source>
</evidence>
<dbReference type="AlphaFoldDB" id="A0A6J8A3Y5"/>
<dbReference type="GO" id="GO:0000166">
    <property type="term" value="F:nucleotide binding"/>
    <property type="evidence" value="ECO:0007669"/>
    <property type="project" value="InterPro"/>
</dbReference>
<name>A0A6J8A3Y5_MYTCO</name>
<dbReference type="InterPro" id="IPR052515">
    <property type="entry name" value="Gfo/Idh/MocA_Oxidoreductase"/>
</dbReference>
<dbReference type="Gene3D" id="3.30.360.10">
    <property type="entry name" value="Dihydrodipicolinate Reductase, domain 2"/>
    <property type="match status" value="1"/>
</dbReference>
<feature type="domain" description="Gfo/Idh/MocA-like oxidoreductase N-terminal" evidence="1">
    <location>
        <begin position="55"/>
        <end position="192"/>
    </location>
</feature>
<dbReference type="EMBL" id="CACVKT020000575">
    <property type="protein sequence ID" value="CAC5361011.1"/>
    <property type="molecule type" value="Genomic_DNA"/>
</dbReference>
<dbReference type="Proteomes" id="UP000507470">
    <property type="component" value="Unassembled WGS sequence"/>
</dbReference>
<dbReference type="Gene3D" id="3.40.50.720">
    <property type="entry name" value="NAD(P)-binding Rossmann-like Domain"/>
    <property type="match status" value="1"/>
</dbReference>
<sequence>MHHRETKVAIAFKVQCSFQRRGNACVTVIVDENTVFVYFINKDYVRLMAMEHKILRIGFIGAGGIHFGKSGSKLPWAHATRLEKIGNIKVVAIVDTDIKLAEDVLKAKLSADQVKNFYTGCQIFSHFKELIDLKPDAVFIGIPPLYRGSLKYGVDIELQFVKAGIHVFVEKSPSVVPPEEFDNYVEEVRKASTKNNIVVSVGYMFRYHAGIDKMKELIIDHGGKVMACRAKFSLAYSRGHKGRDSYNNQITGGPIVEQATHVCDLARYLAGDINLDSVQTIILKDSDPSGAGRLSNLPHDGENNIKPGDKVPRVTFSQWRFVDGGIGTLMHSIALPGSRHEISIEVQMDGLQLSLFKPVEEDSSLVVRSIKADDPNRDINYTFSEQDSFLNELSAFINAVRTGDQTGIRSSYEDAAKTYEFTWKIRRTGEANS</sequence>
<dbReference type="PANTHER" id="PTHR43249">
    <property type="entry name" value="UDP-N-ACETYL-2-AMINO-2-DEOXY-D-GLUCURONATE OXIDASE"/>
    <property type="match status" value="1"/>
</dbReference>
<reference evidence="3 4" key="1">
    <citation type="submission" date="2020-06" db="EMBL/GenBank/DDBJ databases">
        <authorList>
            <person name="Li R."/>
            <person name="Bekaert M."/>
        </authorList>
    </citation>
    <scope>NUCLEOTIDE SEQUENCE [LARGE SCALE GENOMIC DNA]</scope>
    <source>
        <strain evidence="4">wild</strain>
    </source>
</reference>
<gene>
    <name evidence="3" type="ORF">MCOR_3294</name>
</gene>
<dbReference type="SUPFAM" id="SSF51735">
    <property type="entry name" value="NAD(P)-binding Rossmann-fold domains"/>
    <property type="match status" value="1"/>
</dbReference>
<protein>
    <recommendedName>
        <fullName evidence="5">Gfo/Idh/MocA family oxidoreductase</fullName>
    </recommendedName>
</protein>
<evidence type="ECO:0000259" key="2">
    <source>
        <dbReference type="Pfam" id="PF08635"/>
    </source>
</evidence>
<dbReference type="PANTHER" id="PTHR43249:SF1">
    <property type="entry name" value="D-GLUCOSIDE 3-DEHYDROGENASE"/>
    <property type="match status" value="1"/>
</dbReference>
<feature type="domain" description="Oxidoreductase putative C-terminal" evidence="2">
    <location>
        <begin position="206"/>
        <end position="350"/>
    </location>
</feature>
<dbReference type="Pfam" id="PF08635">
    <property type="entry name" value="ox_reductase_C"/>
    <property type="match status" value="1"/>
</dbReference>
<dbReference type="Pfam" id="PF01408">
    <property type="entry name" value="GFO_IDH_MocA"/>
    <property type="match status" value="1"/>
</dbReference>
<proteinExistence type="predicted"/>
<organism evidence="3 4">
    <name type="scientific">Mytilus coruscus</name>
    <name type="common">Sea mussel</name>
    <dbReference type="NCBI Taxonomy" id="42192"/>
    <lineage>
        <taxon>Eukaryota</taxon>
        <taxon>Metazoa</taxon>
        <taxon>Spiralia</taxon>
        <taxon>Lophotrochozoa</taxon>
        <taxon>Mollusca</taxon>
        <taxon>Bivalvia</taxon>
        <taxon>Autobranchia</taxon>
        <taxon>Pteriomorphia</taxon>
        <taxon>Mytilida</taxon>
        <taxon>Mytiloidea</taxon>
        <taxon>Mytilidae</taxon>
        <taxon>Mytilinae</taxon>
        <taxon>Mytilus</taxon>
    </lineage>
</organism>
<evidence type="ECO:0000259" key="1">
    <source>
        <dbReference type="Pfam" id="PF01408"/>
    </source>
</evidence>
<dbReference type="InterPro" id="IPR013944">
    <property type="entry name" value="OxRdtase_put_C"/>
</dbReference>
<dbReference type="OrthoDB" id="10250282at2759"/>